<proteinExistence type="predicted"/>
<gene>
    <name evidence="1" type="ORF">C0Q91_02980</name>
</gene>
<accession>A0AB37XJB2</accession>
<evidence type="ECO:0008006" key="3">
    <source>
        <dbReference type="Google" id="ProtNLM"/>
    </source>
</evidence>
<comment type="caution">
    <text evidence="1">The sequence shown here is derived from an EMBL/GenBank/DDBJ whole genome shotgun (WGS) entry which is preliminary data.</text>
</comment>
<dbReference type="Proteomes" id="UP000292095">
    <property type="component" value="Unassembled WGS sequence"/>
</dbReference>
<evidence type="ECO:0000313" key="1">
    <source>
        <dbReference type="EMBL" id="RZE45907.1"/>
    </source>
</evidence>
<reference evidence="1 2" key="1">
    <citation type="submission" date="2017-12" db="EMBL/GenBank/DDBJ databases">
        <title>Population genomics insights into the ecological differentiation and adaptive evolution in streptomycetes.</title>
        <authorList>
            <person name="Li Y."/>
            <person name="Huang Y."/>
        </authorList>
    </citation>
    <scope>NUCLEOTIDE SEQUENCE [LARGE SCALE GENOMIC DNA]</scope>
    <source>
        <strain evidence="1 2">FXJ.2339</strain>
    </source>
</reference>
<name>A0AB37XJB2_9ACTN</name>
<dbReference type="RefSeq" id="WP_008404475.1">
    <property type="nucleotide sequence ID" value="NZ_JBFATN010000060.1"/>
</dbReference>
<organism evidence="1 2">
    <name type="scientific">Streptomyces albidoflavus</name>
    <dbReference type="NCBI Taxonomy" id="1886"/>
    <lineage>
        <taxon>Bacteria</taxon>
        <taxon>Bacillati</taxon>
        <taxon>Actinomycetota</taxon>
        <taxon>Actinomycetes</taxon>
        <taxon>Kitasatosporales</taxon>
        <taxon>Streptomycetaceae</taxon>
        <taxon>Streptomyces</taxon>
        <taxon>Streptomyces albidoflavus group</taxon>
    </lineage>
</organism>
<sequence>MRRALIEAAWEDLGLELPRTGNDLVDLAYVVQARAAGVPHLITRDAGLLELSPVAEKVCGVRLLVFPLETVKARGSKPSQAR</sequence>
<protein>
    <recommendedName>
        <fullName evidence="3">PIN domain-containing protein</fullName>
    </recommendedName>
</protein>
<dbReference type="EMBL" id="PKLK01000002">
    <property type="protein sequence ID" value="RZE45907.1"/>
    <property type="molecule type" value="Genomic_DNA"/>
</dbReference>
<evidence type="ECO:0000313" key="2">
    <source>
        <dbReference type="Proteomes" id="UP000292095"/>
    </source>
</evidence>
<dbReference type="AlphaFoldDB" id="A0AB37XJB2"/>